<gene>
    <name evidence="1" type="primary">cotSA</name>
    <name evidence="1" type="ORF">NCTC11545_00158</name>
</gene>
<dbReference type="Gene3D" id="3.40.50.2000">
    <property type="entry name" value="Glycogen Phosphorylase B"/>
    <property type="match status" value="2"/>
</dbReference>
<dbReference type="EMBL" id="UAVS01000001">
    <property type="protein sequence ID" value="SQA92798.1"/>
    <property type="molecule type" value="Genomic_DNA"/>
</dbReference>
<evidence type="ECO:0000313" key="1">
    <source>
        <dbReference type="EMBL" id="SQA92798.1"/>
    </source>
</evidence>
<dbReference type="PANTHER" id="PTHR12526:SF638">
    <property type="entry name" value="SPORE COAT PROTEIN SA"/>
    <property type="match status" value="1"/>
</dbReference>
<accession>A0A2X2SK84</accession>
<keyword evidence="1" id="KW-0808">Transferase</keyword>
<dbReference type="AlphaFoldDB" id="A0A2X2SK84"/>
<name>A0A2X2SK84_CAPOC</name>
<keyword evidence="1" id="KW-0328">Glycosyltransferase</keyword>
<dbReference type="EC" id="2.4.-.-" evidence="1"/>
<proteinExistence type="predicted"/>
<dbReference type="SUPFAM" id="SSF53756">
    <property type="entry name" value="UDP-Glycosyltransferase/glycogen phosphorylase"/>
    <property type="match status" value="1"/>
</dbReference>
<dbReference type="GO" id="GO:0016757">
    <property type="term" value="F:glycosyltransferase activity"/>
    <property type="evidence" value="ECO:0007669"/>
    <property type="project" value="UniProtKB-KW"/>
</dbReference>
<protein>
    <submittedName>
        <fullName evidence="1">Spore coat protein SA</fullName>
        <ecNumber evidence="1">2.4.-.-</ecNumber>
    </submittedName>
</protein>
<dbReference type="Pfam" id="PF13692">
    <property type="entry name" value="Glyco_trans_1_4"/>
    <property type="match status" value="1"/>
</dbReference>
<reference evidence="1 2" key="1">
    <citation type="submission" date="2018-06" db="EMBL/GenBank/DDBJ databases">
        <authorList>
            <consortium name="Pathogen Informatics"/>
            <person name="Doyle S."/>
        </authorList>
    </citation>
    <scope>NUCLEOTIDE SEQUENCE [LARGE SCALE GENOMIC DNA]</scope>
    <source>
        <strain evidence="1 2">NCTC11545</strain>
    </source>
</reference>
<dbReference type="Proteomes" id="UP000250169">
    <property type="component" value="Unassembled WGS sequence"/>
</dbReference>
<sequence length="148" mass="16795">MVGRQEAHLDPLQTKTLSAIDTDPDIISVGEQKDVRPYLAIANCFVFPSYREGFPNVVLEAGAMELPCIVTDINGSNEIIIENKNGLIVPPKNAKAFQKAMTELLNNKELYEYLQLNSRTLIANRYQREEVWKALLNEYNNLLKTKNL</sequence>
<keyword evidence="1" id="KW-0167">Capsid protein</keyword>
<evidence type="ECO:0000313" key="2">
    <source>
        <dbReference type="Proteomes" id="UP000250169"/>
    </source>
</evidence>
<keyword evidence="1" id="KW-0946">Virion</keyword>
<dbReference type="PANTHER" id="PTHR12526">
    <property type="entry name" value="GLYCOSYLTRANSFERASE"/>
    <property type="match status" value="1"/>
</dbReference>
<organism evidence="1 2">
    <name type="scientific">Capnocytophaga ochracea</name>
    <dbReference type="NCBI Taxonomy" id="1018"/>
    <lineage>
        <taxon>Bacteria</taxon>
        <taxon>Pseudomonadati</taxon>
        <taxon>Bacteroidota</taxon>
        <taxon>Flavobacteriia</taxon>
        <taxon>Flavobacteriales</taxon>
        <taxon>Flavobacteriaceae</taxon>
        <taxon>Capnocytophaga</taxon>
    </lineage>
</organism>